<feature type="compositionally biased region" description="Acidic residues" evidence="1">
    <location>
        <begin position="318"/>
        <end position="336"/>
    </location>
</feature>
<proteinExistence type="predicted"/>
<dbReference type="Proteomes" id="UP000028828">
    <property type="component" value="Unassembled WGS sequence"/>
</dbReference>
<organism evidence="3 4">
    <name type="scientific">Toxoplasma gondii p89</name>
    <dbReference type="NCBI Taxonomy" id="943119"/>
    <lineage>
        <taxon>Eukaryota</taxon>
        <taxon>Sar</taxon>
        <taxon>Alveolata</taxon>
        <taxon>Apicomplexa</taxon>
        <taxon>Conoidasida</taxon>
        <taxon>Coccidia</taxon>
        <taxon>Eucoccidiorida</taxon>
        <taxon>Eimeriorina</taxon>
        <taxon>Sarcocystidae</taxon>
        <taxon>Toxoplasma</taxon>
    </lineage>
</organism>
<feature type="compositionally biased region" description="Basic and acidic residues" evidence="1">
    <location>
        <begin position="277"/>
        <end position="288"/>
    </location>
</feature>
<dbReference type="EMBL" id="AEYI02001413">
    <property type="protein sequence ID" value="KFG37743.1"/>
    <property type="molecule type" value="Genomic_DNA"/>
</dbReference>
<dbReference type="VEuPathDB" id="ToxoDB:TGP89_217780B"/>
<feature type="transmembrane region" description="Helical" evidence="2">
    <location>
        <begin position="20"/>
        <end position="37"/>
    </location>
</feature>
<reference evidence="3 4" key="1">
    <citation type="submission" date="2014-03" db="EMBL/GenBank/DDBJ databases">
        <authorList>
            <person name="Sibley D."/>
            <person name="Venepally P."/>
            <person name="Karamycheva S."/>
            <person name="Hadjithomas M."/>
            <person name="Khan A."/>
            <person name="Brunk B."/>
            <person name="Roos D."/>
            <person name="Caler E."/>
            <person name="Lorenzi H."/>
        </authorList>
    </citation>
    <scope>NUCLEOTIDE SEQUENCE [LARGE SCALE GENOMIC DNA]</scope>
    <source>
        <strain evidence="4">p89</strain>
    </source>
</reference>
<protein>
    <submittedName>
        <fullName evidence="3">Sec20 protein</fullName>
    </submittedName>
</protein>
<feature type="compositionally biased region" description="Low complexity" evidence="1">
    <location>
        <begin position="223"/>
        <end position="242"/>
    </location>
</feature>
<evidence type="ECO:0000256" key="1">
    <source>
        <dbReference type="SAM" id="MobiDB-lite"/>
    </source>
</evidence>
<gene>
    <name evidence="3" type="ORF">TGP89_217780B</name>
</gene>
<accession>A0A086K025</accession>
<keyword evidence="2" id="KW-0472">Membrane</keyword>
<feature type="compositionally biased region" description="Low complexity" evidence="1">
    <location>
        <begin position="199"/>
        <end position="213"/>
    </location>
</feature>
<feature type="transmembrane region" description="Helical" evidence="2">
    <location>
        <begin position="44"/>
        <end position="64"/>
    </location>
</feature>
<name>A0A086K025_TOXGO</name>
<keyword evidence="2" id="KW-0812">Transmembrane</keyword>
<evidence type="ECO:0000256" key="2">
    <source>
        <dbReference type="SAM" id="Phobius"/>
    </source>
</evidence>
<evidence type="ECO:0000313" key="3">
    <source>
        <dbReference type="EMBL" id="KFG37743.1"/>
    </source>
</evidence>
<sequence>MLFCSSFGCVHRAETDSQLIWFAFLFFVGCCAFVVLRRLRVIRVAISTACLACSVFSGLLSSLFSTLGATTLHLQESLLSSAPLAPSLLPPALPSVSPPPFSQSDGVFSEKNRLLAGLPPQPPPHAVDSEEAVVASGVSARKRGATVCAPEGAEAFASTSPSQDVSESCQTELASSQVSSIQLETNREALPPGPTVQHSPSPSASSPAASARPPSERIVDPTVPVAPASSPSLSRFSAASLARPPPASPSSASSLPASPSASATASSRSSPSLPRWRLSETEEGRSRESSAAMEGEARGGQTLKVRGDSPGSTAAGDESAEDDGGEGDADELDEGEVPVRIEEGESEERGDKEERRDKRDRQAGNEREEKDEREHTEGERNAQGNNGDATRERSAA</sequence>
<comment type="caution">
    <text evidence="3">The sequence shown here is derived from an EMBL/GenBank/DDBJ whole genome shotgun (WGS) entry which is preliminary data.</text>
</comment>
<feature type="region of interest" description="Disordered" evidence="1">
    <location>
        <begin position="114"/>
        <end position="133"/>
    </location>
</feature>
<keyword evidence="2" id="KW-1133">Transmembrane helix</keyword>
<feature type="compositionally biased region" description="Basic and acidic residues" evidence="1">
    <location>
        <begin position="337"/>
        <end position="380"/>
    </location>
</feature>
<dbReference type="AlphaFoldDB" id="A0A086K025"/>
<feature type="region of interest" description="Disordered" evidence="1">
    <location>
        <begin position="156"/>
        <end position="396"/>
    </location>
</feature>
<feature type="compositionally biased region" description="Low complexity" evidence="1">
    <location>
        <begin position="249"/>
        <end position="276"/>
    </location>
</feature>
<feature type="compositionally biased region" description="Polar residues" evidence="1">
    <location>
        <begin position="157"/>
        <end position="184"/>
    </location>
</feature>
<evidence type="ECO:0000313" key="4">
    <source>
        <dbReference type="Proteomes" id="UP000028828"/>
    </source>
</evidence>